<dbReference type="Pfam" id="PF00893">
    <property type="entry name" value="Multi_Drug_Res"/>
    <property type="match status" value="1"/>
</dbReference>
<protein>
    <recommendedName>
        <fullName evidence="8">Guanidinium exporter</fullName>
    </recommendedName>
</protein>
<dbReference type="InterPro" id="IPR000390">
    <property type="entry name" value="Small_drug/metabolite_transptr"/>
</dbReference>
<organism evidence="11 12">
    <name type="scientific">Hymenobacter gummosus</name>
    <dbReference type="NCBI Taxonomy" id="1776032"/>
    <lineage>
        <taxon>Bacteria</taxon>
        <taxon>Pseudomonadati</taxon>
        <taxon>Bacteroidota</taxon>
        <taxon>Cytophagia</taxon>
        <taxon>Cytophagales</taxon>
        <taxon>Hymenobacteraceae</taxon>
        <taxon>Hymenobacter</taxon>
    </lineage>
</organism>
<keyword evidence="12" id="KW-1185">Reference proteome</keyword>
<sequence length="108" mass="11221">MAWLFLVLAGLTEVAFAFCLGKAKATPGAAAGWWYAGFAACAALSFLLLNRSLQQLPIGTAYAVWTGIGALGTAVLGMVVFDDPATPGRVFFLALLVASVIGLKFVSH</sequence>
<comment type="caution">
    <text evidence="11">The sequence shown here is derived from an EMBL/GenBank/DDBJ whole genome shotgun (WGS) entry which is preliminary data.</text>
</comment>
<evidence type="ECO:0000256" key="9">
    <source>
        <dbReference type="RuleBase" id="RU003942"/>
    </source>
</evidence>
<keyword evidence="5 10" id="KW-1133">Transmembrane helix</keyword>
<feature type="transmembrane region" description="Helical" evidence="10">
    <location>
        <begin position="33"/>
        <end position="50"/>
    </location>
</feature>
<keyword evidence="3" id="KW-1003">Cell membrane</keyword>
<dbReference type="SUPFAM" id="SSF103481">
    <property type="entry name" value="Multidrug resistance efflux transporter EmrE"/>
    <property type="match status" value="1"/>
</dbReference>
<evidence type="ECO:0000313" key="12">
    <source>
        <dbReference type="Proteomes" id="UP000282184"/>
    </source>
</evidence>
<evidence type="ECO:0000256" key="8">
    <source>
        <dbReference type="ARBA" id="ARBA00039168"/>
    </source>
</evidence>
<evidence type="ECO:0000256" key="3">
    <source>
        <dbReference type="ARBA" id="ARBA00022475"/>
    </source>
</evidence>
<feature type="transmembrane region" description="Helical" evidence="10">
    <location>
        <begin position="87"/>
        <end position="106"/>
    </location>
</feature>
<dbReference type="GO" id="GO:0005886">
    <property type="term" value="C:plasma membrane"/>
    <property type="evidence" value="ECO:0007669"/>
    <property type="project" value="UniProtKB-SubCell"/>
</dbReference>
<dbReference type="InterPro" id="IPR045324">
    <property type="entry name" value="Small_multidrug_res"/>
</dbReference>
<dbReference type="GO" id="GO:0022857">
    <property type="term" value="F:transmembrane transporter activity"/>
    <property type="evidence" value="ECO:0007669"/>
    <property type="project" value="InterPro"/>
</dbReference>
<comment type="subcellular location">
    <subcellularLocation>
        <location evidence="1 9">Cell membrane</location>
        <topology evidence="1 9">Multi-pass membrane protein</topology>
    </subcellularLocation>
</comment>
<keyword evidence="2" id="KW-0813">Transport</keyword>
<keyword evidence="4 9" id="KW-0812">Transmembrane</keyword>
<keyword evidence="6 10" id="KW-0472">Membrane</keyword>
<dbReference type="PANTHER" id="PTHR30561">
    <property type="entry name" value="SMR FAMILY PROTON-DEPENDENT DRUG EFFLUX TRANSPORTER SUGE"/>
    <property type="match status" value="1"/>
</dbReference>
<feature type="transmembrane region" description="Helical" evidence="10">
    <location>
        <begin position="62"/>
        <end position="81"/>
    </location>
</feature>
<gene>
    <name evidence="11" type="ORF">EJV47_24600</name>
</gene>
<dbReference type="PANTHER" id="PTHR30561:SF0">
    <property type="entry name" value="GUANIDINIUM EXPORTER"/>
    <property type="match status" value="1"/>
</dbReference>
<evidence type="ECO:0000256" key="10">
    <source>
        <dbReference type="SAM" id="Phobius"/>
    </source>
</evidence>
<dbReference type="FunFam" id="1.10.3730.20:FF:000001">
    <property type="entry name" value="Quaternary ammonium compound resistance transporter SugE"/>
    <property type="match status" value="1"/>
</dbReference>
<comment type="similarity">
    <text evidence="7">Belongs to the drug/metabolite transporter (DMT) superfamily. Small multidrug resistance (SMR) (TC 2.A.7.1) family. Gdx/SugE subfamily.</text>
</comment>
<dbReference type="EMBL" id="RXOF01000019">
    <property type="protein sequence ID" value="RTQ45672.1"/>
    <property type="molecule type" value="Genomic_DNA"/>
</dbReference>
<evidence type="ECO:0000256" key="5">
    <source>
        <dbReference type="ARBA" id="ARBA00022989"/>
    </source>
</evidence>
<evidence type="ECO:0000256" key="1">
    <source>
        <dbReference type="ARBA" id="ARBA00004651"/>
    </source>
</evidence>
<proteinExistence type="inferred from homology"/>
<dbReference type="RefSeq" id="WP_126695869.1">
    <property type="nucleotide sequence ID" value="NZ_RXOF01000019.1"/>
</dbReference>
<reference evidence="11 12" key="1">
    <citation type="submission" date="2018-12" db="EMBL/GenBank/DDBJ databases">
        <title>Hymenobacter gummosus sp. nov., isolated from a spring.</title>
        <authorList>
            <person name="Nie L."/>
        </authorList>
    </citation>
    <scope>NUCLEOTIDE SEQUENCE [LARGE SCALE GENOMIC DNA]</scope>
    <source>
        <strain evidence="11 12">KCTC 52166</strain>
    </source>
</reference>
<dbReference type="InterPro" id="IPR037185">
    <property type="entry name" value="EmrE-like"/>
</dbReference>
<evidence type="ECO:0000256" key="2">
    <source>
        <dbReference type="ARBA" id="ARBA00022448"/>
    </source>
</evidence>
<name>A0A3S0HJL9_9BACT</name>
<dbReference type="Proteomes" id="UP000282184">
    <property type="component" value="Unassembled WGS sequence"/>
</dbReference>
<dbReference type="OrthoDB" id="21828at2"/>
<evidence type="ECO:0000256" key="7">
    <source>
        <dbReference type="ARBA" id="ARBA00038151"/>
    </source>
</evidence>
<accession>A0A3S0HJL9</accession>
<evidence type="ECO:0000256" key="6">
    <source>
        <dbReference type="ARBA" id="ARBA00023136"/>
    </source>
</evidence>
<dbReference type="GO" id="GO:1990961">
    <property type="term" value="P:xenobiotic detoxification by transmembrane export across the plasma membrane"/>
    <property type="evidence" value="ECO:0007669"/>
    <property type="project" value="UniProtKB-ARBA"/>
</dbReference>
<evidence type="ECO:0000313" key="11">
    <source>
        <dbReference type="EMBL" id="RTQ45672.1"/>
    </source>
</evidence>
<evidence type="ECO:0000256" key="4">
    <source>
        <dbReference type="ARBA" id="ARBA00022692"/>
    </source>
</evidence>
<dbReference type="AlphaFoldDB" id="A0A3S0HJL9"/>
<dbReference type="Gene3D" id="1.10.3730.20">
    <property type="match status" value="1"/>
</dbReference>